<feature type="transmembrane region" description="Helical" evidence="5">
    <location>
        <begin position="46"/>
        <end position="66"/>
    </location>
</feature>
<feature type="transmembrane region" description="Helical" evidence="5">
    <location>
        <begin position="270"/>
        <end position="293"/>
    </location>
</feature>
<evidence type="ECO:0000256" key="4">
    <source>
        <dbReference type="ARBA" id="ARBA00023136"/>
    </source>
</evidence>
<evidence type="ECO:0000256" key="3">
    <source>
        <dbReference type="ARBA" id="ARBA00022989"/>
    </source>
</evidence>
<sequence>MVGIIIIVLIVLILSASWLSTFYTDYLWFKEVGYTSVFWKVIWTKIWLFFVFGALFFGLLFGNLWLARKFTPGYEATGSESPVEESLQKFREGAGNWLNRGLLALSILISFIVGWISARQWENVLQYFNQTAVGKTDPIFHKDIGYYLFQYPLQRYFGGWLFTSLIFIILITAVIHFLYGAINVGAGKKQRFATNVKVHLSVLAAAALLVQAWRFRLDMFGRLYSVRGNITGANYTDVHATIPALWILLVACIIAAALFLLNIRYKGWRLPAVGLIGIAIIAMLALGLFPFIVQNYVVKPKELQRDSEYIGYHIEATQDGYRIQNQGEDQVISRREFPANQDLTSADITDNQATINNVRLWDPRLIQQVFNQRQVLRQEYSFDDVDVERYTVFNNVYTQMLVSGREMVVDQLSDQARTWQNEHLSYTHGYGAVMSPSNQLTTDGDPIFAIENIPPVSEENLGVEITRPEIYYGEQQGNYVVVRTGAQEIDYPIGNTNVPVEPYYEGSGGVQISDFLKRVAFTIRNRDVSLLFSGYVTNESRLMFRRNISDRVKMVAPFLKLDGDPYLIVRDDGTLMWIQDAYTTSSLYPYSERFNDEYNYIRNSVKVTIDAYNGAVTFYLADPGDPIAVTYSKIFPDLFTPFEEMPADIMKHIRYPEDLFSAQMEMYRTYHITDINAFYQKEDVWEVSTETYGAAGQPQAVQPYYVILKIPGEQKEEMVLMLPFNPRGKSNMVEWVAARCDMPNYGNLLDFAFPANKLVKGTQQFESLIDQQTQISEQITLWNQAGSRVTRGNTLVIPIEDSLIYVEPLYLEATNPAIPQLKRVIVGYGDQVEMQPTLQAALAAIFTSAPQPQPTPEPTPQPQPGAPTLEQLAQQANQLFNDAQTALRNGDFNAYAQKITQLGQVLSQMASLNQ</sequence>
<evidence type="ECO:0000313" key="6">
    <source>
        <dbReference type="EMBL" id="OFW57316.1"/>
    </source>
</evidence>
<proteinExistence type="inferred from homology"/>
<comment type="subcellular location">
    <subcellularLocation>
        <location evidence="5">Cell membrane</location>
        <topology evidence="5">Multi-pass membrane protein</topology>
    </subcellularLocation>
</comment>
<accession>A0A1F2WKD4</accession>
<evidence type="ECO:0000256" key="1">
    <source>
        <dbReference type="ARBA" id="ARBA00022475"/>
    </source>
</evidence>
<feature type="transmembrane region" description="Helical" evidence="5">
    <location>
        <begin position="194"/>
        <end position="213"/>
    </location>
</feature>
<dbReference type="AlphaFoldDB" id="A0A1F2WKD4"/>
<keyword evidence="1 5" id="KW-1003">Cell membrane</keyword>
<reference evidence="6 7" key="1">
    <citation type="journal article" date="2016" name="Nat. Commun.">
        <title>Thousands of microbial genomes shed light on interconnected biogeochemical processes in an aquifer system.</title>
        <authorList>
            <person name="Anantharaman K."/>
            <person name="Brown C.T."/>
            <person name="Hug L.A."/>
            <person name="Sharon I."/>
            <person name="Castelle C.J."/>
            <person name="Probst A.J."/>
            <person name="Thomas B.C."/>
            <person name="Singh A."/>
            <person name="Wilkins M.J."/>
            <person name="Karaoz U."/>
            <person name="Brodie E.L."/>
            <person name="Williams K.H."/>
            <person name="Hubbard S.S."/>
            <person name="Banfield J.F."/>
        </authorList>
    </citation>
    <scope>NUCLEOTIDE SEQUENCE [LARGE SCALE GENOMIC DNA]</scope>
</reference>
<dbReference type="GO" id="GO:0005576">
    <property type="term" value="C:extracellular region"/>
    <property type="evidence" value="ECO:0007669"/>
    <property type="project" value="TreeGrafter"/>
</dbReference>
<dbReference type="PANTHER" id="PTHR39344">
    <property type="entry name" value="UPF0182 PROTEIN SLL1060"/>
    <property type="match status" value="1"/>
</dbReference>
<dbReference type="PANTHER" id="PTHR39344:SF1">
    <property type="entry name" value="UPF0182 PROTEIN SLL1060"/>
    <property type="match status" value="1"/>
</dbReference>
<evidence type="ECO:0000256" key="5">
    <source>
        <dbReference type="HAMAP-Rule" id="MF_01600"/>
    </source>
</evidence>
<evidence type="ECO:0000313" key="7">
    <source>
        <dbReference type="Proteomes" id="UP000177876"/>
    </source>
</evidence>
<dbReference type="STRING" id="1797197.A2Y75_07685"/>
<evidence type="ECO:0000256" key="2">
    <source>
        <dbReference type="ARBA" id="ARBA00022692"/>
    </source>
</evidence>
<dbReference type="HAMAP" id="MF_01600">
    <property type="entry name" value="UPF0182"/>
    <property type="match status" value="1"/>
</dbReference>
<dbReference type="GO" id="GO:0005886">
    <property type="term" value="C:plasma membrane"/>
    <property type="evidence" value="ECO:0007669"/>
    <property type="project" value="UniProtKB-SubCell"/>
</dbReference>
<dbReference type="InterPro" id="IPR005372">
    <property type="entry name" value="UPF0182"/>
</dbReference>
<comment type="similarity">
    <text evidence="5">Belongs to the UPF0182 family.</text>
</comment>
<protein>
    <recommendedName>
        <fullName evidence="5">UPF0182 protein A2Y75_07685</fullName>
    </recommendedName>
</protein>
<gene>
    <name evidence="6" type="ORF">A2Y75_07685</name>
</gene>
<feature type="transmembrane region" description="Helical" evidence="5">
    <location>
        <begin position="97"/>
        <end position="118"/>
    </location>
</feature>
<feature type="transmembrane region" description="Helical" evidence="5">
    <location>
        <begin position="244"/>
        <end position="263"/>
    </location>
</feature>
<dbReference type="EMBL" id="MELK01000035">
    <property type="protein sequence ID" value="OFW57316.1"/>
    <property type="molecule type" value="Genomic_DNA"/>
</dbReference>
<keyword evidence="4 5" id="KW-0472">Membrane</keyword>
<comment type="caution">
    <text evidence="6">The sequence shown here is derived from an EMBL/GenBank/DDBJ whole genome shotgun (WGS) entry which is preliminary data.</text>
</comment>
<organism evidence="6 7">
    <name type="scientific">Candidatus Solincola sediminis</name>
    <dbReference type="NCBI Taxonomy" id="1797199"/>
    <lineage>
        <taxon>Bacteria</taxon>
        <taxon>Bacillati</taxon>
        <taxon>Actinomycetota</taxon>
        <taxon>Candidatus Geothermincolia</taxon>
        <taxon>Candidatus Geothermincolales</taxon>
        <taxon>Candidatus Geothermincolaceae</taxon>
        <taxon>Candidatus Solincola</taxon>
    </lineage>
</organism>
<comment type="caution">
    <text evidence="5">Lacks conserved residue(s) required for the propagation of feature annotation.</text>
</comment>
<dbReference type="Pfam" id="PF03699">
    <property type="entry name" value="UPF0182"/>
    <property type="match status" value="1"/>
</dbReference>
<feature type="transmembrane region" description="Helical" evidence="5">
    <location>
        <begin position="157"/>
        <end position="182"/>
    </location>
</feature>
<keyword evidence="3 5" id="KW-1133">Transmembrane helix</keyword>
<keyword evidence="2 5" id="KW-0812">Transmembrane</keyword>
<name>A0A1F2WKD4_9ACTN</name>
<dbReference type="Proteomes" id="UP000177876">
    <property type="component" value="Unassembled WGS sequence"/>
</dbReference>